<organism evidence="8 9">
    <name type="scientific">Candidatus Sulfomarinibacter kjeldsenii</name>
    <dbReference type="NCBI Taxonomy" id="2885994"/>
    <lineage>
        <taxon>Bacteria</taxon>
        <taxon>Pseudomonadati</taxon>
        <taxon>Acidobacteriota</taxon>
        <taxon>Thermoanaerobaculia</taxon>
        <taxon>Thermoanaerobaculales</taxon>
        <taxon>Candidatus Sulfomarinibacteraceae</taxon>
        <taxon>Candidatus Sulfomarinibacter</taxon>
    </lineage>
</organism>
<dbReference type="EMBL" id="JACXWA010000093">
    <property type="protein sequence ID" value="MBD3870829.1"/>
    <property type="molecule type" value="Genomic_DNA"/>
</dbReference>
<protein>
    <recommendedName>
        <fullName evidence="6">alanine transaminase</fullName>
        <ecNumber evidence="6">2.6.1.2</ecNumber>
    </recommendedName>
</protein>
<keyword evidence="5" id="KW-0663">Pyridoxal phosphate</keyword>
<evidence type="ECO:0000256" key="3">
    <source>
        <dbReference type="ARBA" id="ARBA00022576"/>
    </source>
</evidence>
<evidence type="ECO:0000313" key="9">
    <source>
        <dbReference type="Proteomes" id="UP000598633"/>
    </source>
</evidence>
<dbReference type="CDD" id="cd00609">
    <property type="entry name" value="AAT_like"/>
    <property type="match status" value="1"/>
</dbReference>
<evidence type="ECO:0000313" key="8">
    <source>
        <dbReference type="EMBL" id="MBD3870829.1"/>
    </source>
</evidence>
<feature type="domain" description="Aminotransferase class I/classII large" evidence="7">
    <location>
        <begin position="93"/>
        <end position="398"/>
    </location>
</feature>
<dbReference type="PANTHER" id="PTHR43488:SF2">
    <property type="entry name" value="GLUTAMATE-PYRUVATE AMINOTRANSFERASE ALAA"/>
    <property type="match status" value="1"/>
</dbReference>
<evidence type="ECO:0000256" key="4">
    <source>
        <dbReference type="ARBA" id="ARBA00022679"/>
    </source>
</evidence>
<gene>
    <name evidence="8" type="ORF">IFJ97_05655</name>
</gene>
<evidence type="ECO:0000256" key="5">
    <source>
        <dbReference type="ARBA" id="ARBA00022898"/>
    </source>
</evidence>
<proteinExistence type="inferred from homology"/>
<sequence length="430" mass="46427">MDTSVWICVYLCHLWAVDFVRCFKTGGSYNLAMVHRSRRLPKDLSLNRLAEARTRIGEVPYDLTISNPTACGISYPSDLLAGLADPRGLDYEPDPRGLMAARRAVSAEYKRWGATPDPRRIVLTASTSEAYGFLIRLFCDPGNAVLVPSPSYPLLEHLARLDGVDALTYDLDGEAGWRVDFPSLESCPAQVRAVVVVHPNNPTGSFIHPDDRERLVGLCREREWALIADEVFLPYPLDGGPGKAQTFASVEDCLCCTLGGLSKSLGLPQIKLGWIVMTGPGNLVETALDGLDYVADASLSVSTPAALALPSMLATGATIPDEISDRCRTNLGTLRRLVSEHHAVTLAPVGGGWNAVLRVPSVVSEEDLCLQLLERHGVAVHPGHFFDFRAKGWLVISLLPSADQFAEGARLLLDGVAQTLIPPHSGSDGG</sequence>
<keyword evidence="4" id="KW-0808">Transferase</keyword>
<comment type="similarity">
    <text evidence="2">Belongs to the class-I pyridoxal-phosphate-dependent aminotransferase family.</text>
</comment>
<dbReference type="Proteomes" id="UP000598633">
    <property type="component" value="Unassembled WGS sequence"/>
</dbReference>
<comment type="cofactor">
    <cofactor evidence="1">
        <name>pyridoxal 5'-phosphate</name>
        <dbReference type="ChEBI" id="CHEBI:597326"/>
    </cofactor>
</comment>
<dbReference type="GO" id="GO:0004021">
    <property type="term" value="F:L-alanine:2-oxoglutarate aminotransferase activity"/>
    <property type="evidence" value="ECO:0007669"/>
    <property type="project" value="UniProtKB-EC"/>
</dbReference>
<name>A0A8J7CGH4_9BACT</name>
<evidence type="ECO:0000256" key="6">
    <source>
        <dbReference type="ARBA" id="ARBA00026106"/>
    </source>
</evidence>
<comment type="caution">
    <text evidence="8">The sequence shown here is derived from an EMBL/GenBank/DDBJ whole genome shotgun (WGS) entry which is preliminary data.</text>
</comment>
<dbReference type="InterPro" id="IPR051926">
    <property type="entry name" value="Ala_Aminotransferase"/>
</dbReference>
<dbReference type="PANTHER" id="PTHR43488">
    <property type="entry name" value="GLUTAMATE-PYRUVATE AMINOTRANSFERASE ALAA"/>
    <property type="match status" value="1"/>
</dbReference>
<dbReference type="Pfam" id="PF00155">
    <property type="entry name" value="Aminotran_1_2"/>
    <property type="match status" value="1"/>
</dbReference>
<evidence type="ECO:0000259" key="7">
    <source>
        <dbReference type="Pfam" id="PF00155"/>
    </source>
</evidence>
<evidence type="ECO:0000256" key="1">
    <source>
        <dbReference type="ARBA" id="ARBA00001933"/>
    </source>
</evidence>
<accession>A0A8J7CGH4</accession>
<dbReference type="Gene3D" id="3.40.640.10">
    <property type="entry name" value="Type I PLP-dependent aspartate aminotransferase-like (Major domain)"/>
    <property type="match status" value="1"/>
</dbReference>
<dbReference type="EC" id="2.6.1.2" evidence="6"/>
<dbReference type="SUPFAM" id="SSF53383">
    <property type="entry name" value="PLP-dependent transferases"/>
    <property type="match status" value="1"/>
</dbReference>
<dbReference type="InterPro" id="IPR015421">
    <property type="entry name" value="PyrdxlP-dep_Trfase_major"/>
</dbReference>
<dbReference type="Gene3D" id="3.90.1150.10">
    <property type="entry name" value="Aspartate Aminotransferase, domain 1"/>
    <property type="match status" value="1"/>
</dbReference>
<evidence type="ECO:0000256" key="2">
    <source>
        <dbReference type="ARBA" id="ARBA00007441"/>
    </source>
</evidence>
<reference evidence="8 9" key="1">
    <citation type="submission" date="2020-08" db="EMBL/GenBank/DDBJ databases">
        <title>Acidobacteriota in marine sediments use diverse sulfur dissimilation pathways.</title>
        <authorList>
            <person name="Wasmund K."/>
        </authorList>
    </citation>
    <scope>NUCLEOTIDE SEQUENCE [LARGE SCALE GENOMIC DNA]</scope>
    <source>
        <strain evidence="8">MAG AM3-A</strain>
    </source>
</reference>
<dbReference type="GO" id="GO:0030170">
    <property type="term" value="F:pyridoxal phosphate binding"/>
    <property type="evidence" value="ECO:0007669"/>
    <property type="project" value="InterPro"/>
</dbReference>
<keyword evidence="3 8" id="KW-0032">Aminotransferase</keyword>
<dbReference type="InterPro" id="IPR015424">
    <property type="entry name" value="PyrdxlP-dep_Trfase"/>
</dbReference>
<dbReference type="InterPro" id="IPR004839">
    <property type="entry name" value="Aminotransferase_I/II_large"/>
</dbReference>
<dbReference type="AlphaFoldDB" id="A0A8J7CGH4"/>
<dbReference type="InterPro" id="IPR015422">
    <property type="entry name" value="PyrdxlP-dep_Trfase_small"/>
</dbReference>